<evidence type="ECO:0000313" key="4">
    <source>
        <dbReference type="EMBL" id="NJO99504.1"/>
    </source>
</evidence>
<name>A0ABX0Y869_9PSED</name>
<dbReference type="InterPro" id="IPR036291">
    <property type="entry name" value="NAD(P)-bd_dom_sf"/>
</dbReference>
<dbReference type="RefSeq" id="WP_168080715.1">
    <property type="nucleotide sequence ID" value="NZ_JAAVJI010000001.1"/>
</dbReference>
<evidence type="ECO:0000256" key="1">
    <source>
        <dbReference type="ARBA" id="ARBA00023002"/>
    </source>
</evidence>
<sequence>MDLVFIGFGEAAFHLSLGLRTQSTLSIGTFDANVDDPQRGALIHERATQTQVMVFASLEAACQSARFVVCLTSASSALGLAERVMPLLKAGQTYVDMNSAAPTVKHAINALPRAAGVSFCDAAVMGTVPGNNHRVPMLLAGDGAEAFNAAFAPYGMRLRVLPGEAGAASAIKMLKSIVMKGLPQLLLEAFQAAETFHVLDTLVESLGESLNGKTVEQLANTFTARTLIHAKRRSDEMDDVVATLESAGVDAAMSRACQAQLEKQAARDWGTVLGPNASEMDYRTAIQHLVKHSEGTANEH</sequence>
<organism evidence="4 5">
    <name type="scientific">Pseudomonas quercus</name>
    <dbReference type="NCBI Taxonomy" id="2722792"/>
    <lineage>
        <taxon>Bacteria</taxon>
        <taxon>Pseudomonadati</taxon>
        <taxon>Pseudomonadota</taxon>
        <taxon>Gammaproteobacteria</taxon>
        <taxon>Pseudomonadales</taxon>
        <taxon>Pseudomonadaceae</taxon>
        <taxon>Pseudomonas</taxon>
    </lineage>
</organism>
<gene>
    <name evidence="4" type="ORF">HBH25_01305</name>
</gene>
<dbReference type="Gene3D" id="1.10.1040.10">
    <property type="entry name" value="N-(1-d-carboxylethyl)-l-norvaline Dehydrogenase, domain 2"/>
    <property type="match status" value="1"/>
</dbReference>
<keyword evidence="1" id="KW-0560">Oxidoreductase</keyword>
<dbReference type="Pfam" id="PF09130">
    <property type="entry name" value="DUF1932"/>
    <property type="match status" value="1"/>
</dbReference>
<comment type="caution">
    <text evidence="4">The sequence shown here is derived from an EMBL/GenBank/DDBJ whole genome shotgun (WGS) entry which is preliminary data.</text>
</comment>
<dbReference type="InterPro" id="IPR013328">
    <property type="entry name" value="6PGD_dom2"/>
</dbReference>
<dbReference type="SUPFAM" id="SSF51735">
    <property type="entry name" value="NAD(P)-binding Rossmann-fold domains"/>
    <property type="match status" value="1"/>
</dbReference>
<feature type="domain" description="6-phosphogluconate dehydrogenase NADP-binding" evidence="2">
    <location>
        <begin position="45"/>
        <end position="148"/>
    </location>
</feature>
<dbReference type="Proteomes" id="UP000746535">
    <property type="component" value="Unassembled WGS sequence"/>
</dbReference>
<dbReference type="EMBL" id="JAAVJI010000001">
    <property type="protein sequence ID" value="NJO99504.1"/>
    <property type="molecule type" value="Genomic_DNA"/>
</dbReference>
<evidence type="ECO:0000259" key="3">
    <source>
        <dbReference type="Pfam" id="PF09130"/>
    </source>
</evidence>
<feature type="domain" description="Phosphogluconate dehydrogenase NAD-binding putative C-terminal" evidence="3">
    <location>
        <begin position="193"/>
        <end position="261"/>
    </location>
</feature>
<accession>A0ABX0Y869</accession>
<protein>
    <submittedName>
        <fullName evidence="4">NAD(P)-dependent oxidoreductase</fullName>
    </submittedName>
</protein>
<dbReference type="InterPro" id="IPR008927">
    <property type="entry name" value="6-PGluconate_DH-like_C_sf"/>
</dbReference>
<keyword evidence="5" id="KW-1185">Reference proteome</keyword>
<dbReference type="SUPFAM" id="SSF48179">
    <property type="entry name" value="6-phosphogluconate dehydrogenase C-terminal domain-like"/>
    <property type="match status" value="1"/>
</dbReference>
<evidence type="ECO:0000313" key="5">
    <source>
        <dbReference type="Proteomes" id="UP000746535"/>
    </source>
</evidence>
<dbReference type="InterPro" id="IPR006115">
    <property type="entry name" value="6PGDH_NADP-bd"/>
</dbReference>
<dbReference type="InterPro" id="IPR015814">
    <property type="entry name" value="Pgluconate_DH_NAD-bd_C"/>
</dbReference>
<dbReference type="Pfam" id="PF03446">
    <property type="entry name" value="NAD_binding_2"/>
    <property type="match status" value="1"/>
</dbReference>
<reference evidence="4 5" key="1">
    <citation type="submission" date="2020-03" db="EMBL/GenBank/DDBJ databases">
        <authorList>
            <person name="Wang L."/>
            <person name="He N."/>
            <person name="Li Y."/>
            <person name="Fang Y."/>
            <person name="Zhang F."/>
        </authorList>
    </citation>
    <scope>NUCLEOTIDE SEQUENCE [LARGE SCALE GENOMIC DNA]</scope>
    <source>
        <strain evidence="5">hsmgli-8</strain>
    </source>
</reference>
<evidence type="ECO:0000259" key="2">
    <source>
        <dbReference type="Pfam" id="PF03446"/>
    </source>
</evidence>
<proteinExistence type="predicted"/>
<dbReference type="Gene3D" id="3.40.50.720">
    <property type="entry name" value="NAD(P)-binding Rossmann-like Domain"/>
    <property type="match status" value="1"/>
</dbReference>